<dbReference type="GO" id="GO:0004984">
    <property type="term" value="F:olfactory receptor activity"/>
    <property type="evidence" value="ECO:0007669"/>
    <property type="project" value="TreeGrafter"/>
</dbReference>
<reference evidence="8 9" key="1">
    <citation type="submission" date="2014-11" db="EMBL/GenBank/DDBJ databases">
        <title>Genetic blueprint of the zoonotic pathogen Toxocara canis.</title>
        <authorList>
            <person name="Zhu X.-Q."/>
            <person name="Korhonen P.K."/>
            <person name="Cai H."/>
            <person name="Young N.D."/>
            <person name="Nejsum P."/>
            <person name="von Samson-Himmelstjerna G."/>
            <person name="Boag P.R."/>
            <person name="Tan P."/>
            <person name="Li Q."/>
            <person name="Min J."/>
            <person name="Yang Y."/>
            <person name="Wang X."/>
            <person name="Fang X."/>
            <person name="Hall R.S."/>
            <person name="Hofmann A."/>
            <person name="Sternberg P.W."/>
            <person name="Jex A.R."/>
            <person name="Gasser R.B."/>
        </authorList>
    </citation>
    <scope>NUCLEOTIDE SEQUENCE [LARGE SCALE GENOMIC DNA]</scope>
    <source>
        <strain evidence="8">PN_DK_2014</strain>
    </source>
</reference>
<dbReference type="PROSITE" id="PS50262">
    <property type="entry name" value="G_PROTEIN_RECEP_F1_2"/>
    <property type="match status" value="1"/>
</dbReference>
<evidence type="ECO:0000256" key="3">
    <source>
        <dbReference type="ARBA" id="ARBA00022989"/>
    </source>
</evidence>
<feature type="domain" description="G-protein coupled receptors family 1 profile" evidence="7">
    <location>
        <begin position="27"/>
        <end position="254"/>
    </location>
</feature>
<evidence type="ECO:0000256" key="4">
    <source>
        <dbReference type="ARBA" id="ARBA00023136"/>
    </source>
</evidence>
<comment type="similarity">
    <text evidence="5">Belongs to the nematode receptor-like protein sra family.</text>
</comment>
<dbReference type="GO" id="GO:0016020">
    <property type="term" value="C:membrane"/>
    <property type="evidence" value="ECO:0007669"/>
    <property type="project" value="UniProtKB-SubCell"/>
</dbReference>
<feature type="transmembrane region" description="Helical" evidence="6">
    <location>
        <begin position="20"/>
        <end position="49"/>
    </location>
</feature>
<dbReference type="InterPro" id="IPR019408">
    <property type="entry name" value="7TM_GPCR_serpentine_rcpt_Srab"/>
</dbReference>
<evidence type="ECO:0000259" key="7">
    <source>
        <dbReference type="PROSITE" id="PS50262"/>
    </source>
</evidence>
<keyword evidence="2 6" id="KW-0812">Transmembrane</keyword>
<feature type="transmembrane region" description="Helical" evidence="6">
    <location>
        <begin position="286"/>
        <end position="307"/>
    </location>
</feature>
<accession>A0A0B2V6J3</accession>
<comment type="caution">
    <text evidence="8">The sequence shown here is derived from an EMBL/GenBank/DDBJ whole genome shotgun (WGS) entry which is preliminary data.</text>
</comment>
<feature type="transmembrane region" description="Helical" evidence="6">
    <location>
        <begin position="241"/>
        <end position="266"/>
    </location>
</feature>
<feature type="transmembrane region" description="Helical" evidence="6">
    <location>
        <begin position="140"/>
        <end position="162"/>
    </location>
</feature>
<organism evidence="8 9">
    <name type="scientific">Toxocara canis</name>
    <name type="common">Canine roundworm</name>
    <dbReference type="NCBI Taxonomy" id="6265"/>
    <lineage>
        <taxon>Eukaryota</taxon>
        <taxon>Metazoa</taxon>
        <taxon>Ecdysozoa</taxon>
        <taxon>Nematoda</taxon>
        <taxon>Chromadorea</taxon>
        <taxon>Rhabditida</taxon>
        <taxon>Spirurina</taxon>
        <taxon>Ascaridomorpha</taxon>
        <taxon>Ascaridoidea</taxon>
        <taxon>Toxocaridae</taxon>
        <taxon>Toxocara</taxon>
    </lineage>
</organism>
<dbReference type="Proteomes" id="UP000031036">
    <property type="component" value="Unassembled WGS sequence"/>
</dbReference>
<evidence type="ECO:0000256" key="2">
    <source>
        <dbReference type="ARBA" id="ARBA00022692"/>
    </source>
</evidence>
<keyword evidence="4 6" id="KW-0472">Membrane</keyword>
<comment type="subcellular location">
    <subcellularLocation>
        <location evidence="1">Membrane</location>
        <topology evidence="1">Multi-pass membrane protein</topology>
    </subcellularLocation>
</comment>
<dbReference type="OMA" id="LAMCFYQ"/>
<dbReference type="InterPro" id="IPR017452">
    <property type="entry name" value="GPCR_Rhodpsn_7TM"/>
</dbReference>
<gene>
    <name evidence="8" type="primary">srab-14</name>
    <name evidence="8" type="ORF">Tcan_05554</name>
</gene>
<sequence length="363" mass="40696">MKLLVGEGNCSDAEHIYTDAWFIVTQFSIVIINTIGLTFCSCLCFFILISQLFHINLRILLTNLYGAMALRTICTSFRSASSLWAAFTYSDPCAFLHSSEHCALNAAICALPLSAVLDSFLAIAVERIIALLFYCKYERLRIPLVALILVPATWVRATVTLVDSLSTSSPKHKMMAYCSSLVATTTFNLARLLDVTLPLLILSAFTFAIIHIVCTIKLRLHLSRSVENLSARYQLRENVRSTKLFATASVLYSIIMATNITIYAFLAASNTLSLKTIAILKEASSLVSIPIFMLIWSFLFLRMMPYFRERILRLIFRPSSPFRFRHSAVSFTLSTAHHMTILNATWAGQTRNLSSKLGIMHGY</sequence>
<evidence type="ECO:0000256" key="1">
    <source>
        <dbReference type="ARBA" id="ARBA00004141"/>
    </source>
</evidence>
<dbReference type="Pfam" id="PF10292">
    <property type="entry name" value="7TM_GPCR_Srab"/>
    <property type="match status" value="1"/>
</dbReference>
<evidence type="ECO:0000313" key="9">
    <source>
        <dbReference type="Proteomes" id="UP000031036"/>
    </source>
</evidence>
<keyword evidence="3 6" id="KW-1133">Transmembrane helix</keyword>
<proteinExistence type="inferred from homology"/>
<keyword evidence="8" id="KW-0675">Receptor</keyword>
<dbReference type="OrthoDB" id="5877639at2759"/>
<evidence type="ECO:0000256" key="5">
    <source>
        <dbReference type="ARBA" id="ARBA00037994"/>
    </source>
</evidence>
<dbReference type="AlphaFoldDB" id="A0A0B2V6J3"/>
<name>A0A0B2V6J3_TOXCA</name>
<dbReference type="InterPro" id="IPR051080">
    <property type="entry name" value="Nematode_rcpt-like_serp_alpha"/>
</dbReference>
<evidence type="ECO:0000256" key="6">
    <source>
        <dbReference type="SAM" id="Phobius"/>
    </source>
</evidence>
<protein>
    <submittedName>
        <fullName evidence="8">Serpentine receptor class alpha/beta-14</fullName>
    </submittedName>
</protein>
<dbReference type="EMBL" id="JPKZ01002484">
    <property type="protein sequence ID" value="KHN76600.1"/>
    <property type="molecule type" value="Genomic_DNA"/>
</dbReference>
<dbReference type="PANTHER" id="PTHR31357:SF5">
    <property type="entry name" value="SERPENTINE RECEPTOR CLASS ALPHA-1-RELATED"/>
    <property type="match status" value="1"/>
</dbReference>
<feature type="transmembrane region" description="Helical" evidence="6">
    <location>
        <begin position="199"/>
        <end position="220"/>
    </location>
</feature>
<evidence type="ECO:0000313" key="8">
    <source>
        <dbReference type="EMBL" id="KHN76600.1"/>
    </source>
</evidence>
<dbReference type="PANTHER" id="PTHR31357">
    <property type="entry name" value="SERPENTINE RECEPTOR CLASS ALPHA-10"/>
    <property type="match status" value="1"/>
</dbReference>
<keyword evidence="9" id="KW-1185">Reference proteome</keyword>